<dbReference type="Proteomes" id="UP000054621">
    <property type="component" value="Unassembled WGS sequence"/>
</dbReference>
<dbReference type="InterPro" id="IPR012902">
    <property type="entry name" value="N_methyl_site"/>
</dbReference>
<dbReference type="eggNOG" id="COG4966">
    <property type="taxonomic scope" value="Bacteria"/>
</dbReference>
<dbReference type="Pfam" id="PF07963">
    <property type="entry name" value="N_methyl"/>
    <property type="match status" value="1"/>
</dbReference>
<comment type="caution">
    <text evidence="2">The sequence shown here is derived from an EMBL/GenBank/DDBJ whole genome shotgun (WGS) entry which is preliminary data.</text>
</comment>
<dbReference type="GO" id="GO:0043683">
    <property type="term" value="P:type IV pilus assembly"/>
    <property type="evidence" value="ECO:0007669"/>
    <property type="project" value="InterPro"/>
</dbReference>
<reference evidence="2 3" key="1">
    <citation type="submission" date="2015-11" db="EMBL/GenBank/DDBJ databases">
        <title>Genomic analysis of 38 Legionella species identifies large and diverse effector repertoires.</title>
        <authorList>
            <person name="Burstein D."/>
            <person name="Amaro F."/>
            <person name="Zusman T."/>
            <person name="Lifshitz Z."/>
            <person name="Cohen O."/>
            <person name="Gilbert J.A."/>
            <person name="Pupko T."/>
            <person name="Shuman H.A."/>
            <person name="Segal G."/>
        </authorList>
    </citation>
    <scope>NUCLEOTIDE SEQUENCE [LARGE SCALE GENOMIC DNA]</scope>
    <source>
        <strain evidence="2 3">Mt.St.Helens-4</strain>
    </source>
</reference>
<keyword evidence="1" id="KW-0812">Transmembrane</keyword>
<dbReference type="Pfam" id="PF16074">
    <property type="entry name" value="PilW"/>
    <property type="match status" value="1"/>
</dbReference>
<keyword evidence="1" id="KW-1133">Transmembrane helix</keyword>
<dbReference type="RefSeq" id="WP_027271737.1">
    <property type="nucleotide sequence ID" value="NZ_CAAAJE010000023.1"/>
</dbReference>
<name>A0A0W0YPZ9_9GAMM</name>
<evidence type="ECO:0000313" key="2">
    <source>
        <dbReference type="EMBL" id="KTD58937.1"/>
    </source>
</evidence>
<gene>
    <name evidence="2" type="ORF">Lsai_0737</name>
</gene>
<keyword evidence="1" id="KW-0472">Membrane</keyword>
<dbReference type="AlphaFoldDB" id="A0A0W0YPZ9"/>
<evidence type="ECO:0000313" key="3">
    <source>
        <dbReference type="Proteomes" id="UP000054621"/>
    </source>
</evidence>
<dbReference type="NCBIfam" id="TIGR02532">
    <property type="entry name" value="IV_pilin_GFxxxE"/>
    <property type="match status" value="1"/>
</dbReference>
<sequence length="355" mass="37024">MKNYQKHPQGFSLIELMIAIVIGLLLSYAVMEIYVTQTQIYKTTNSQNLIQNTENAITNLLTPIIRSAGFLGCGSINTAISNLNGGGSNPIGSLSANPTLIMGYNANSSPITISQSNAANSSNASDWTPALDPTLVGNIENSSDVLVVLGAVPASFPASVTAIDSTNDSFTVQSTSGVTLTAGQFAALSDCTTSLVFLITGSTGTTISHAAGTGVYANGASTFIVNYQAGAQFIPLQQTAFFVGQSQGGQSALMRGILTSAGWTIQPLVPGIEVMKVEYGIGSNGSIAQYVTADAVTNWAQVYTIRLGFLIAGQIASGTSNTTQYTVLGTTVNVPNDNRLRHVYEINIALRNAIS</sequence>
<dbReference type="PATRIC" id="fig|28087.4.peg.785"/>
<dbReference type="OrthoDB" id="5296662at2"/>
<dbReference type="InterPro" id="IPR032092">
    <property type="entry name" value="PilW"/>
</dbReference>
<protein>
    <submittedName>
        <fullName evidence="2">Tfp pilus assembly protein PilW</fullName>
    </submittedName>
</protein>
<feature type="transmembrane region" description="Helical" evidence="1">
    <location>
        <begin position="12"/>
        <end position="31"/>
    </location>
</feature>
<proteinExistence type="predicted"/>
<dbReference type="EMBL" id="LNYV01000011">
    <property type="protein sequence ID" value="KTD58937.1"/>
    <property type="molecule type" value="Genomic_DNA"/>
</dbReference>
<accession>A0A0W0YPZ9</accession>
<organism evidence="2 3">
    <name type="scientific">Legionella sainthelensi</name>
    <dbReference type="NCBI Taxonomy" id="28087"/>
    <lineage>
        <taxon>Bacteria</taxon>
        <taxon>Pseudomonadati</taxon>
        <taxon>Pseudomonadota</taxon>
        <taxon>Gammaproteobacteria</taxon>
        <taxon>Legionellales</taxon>
        <taxon>Legionellaceae</taxon>
        <taxon>Legionella</taxon>
    </lineage>
</organism>
<dbReference type="STRING" id="28087.Lsai_0737"/>
<evidence type="ECO:0000256" key="1">
    <source>
        <dbReference type="SAM" id="Phobius"/>
    </source>
</evidence>